<evidence type="ECO:0000313" key="5">
    <source>
        <dbReference type="Proteomes" id="UP001302745"/>
    </source>
</evidence>
<dbReference type="Proteomes" id="UP001302745">
    <property type="component" value="Unassembled WGS sequence"/>
</dbReference>
<feature type="coiled-coil region" evidence="1">
    <location>
        <begin position="139"/>
        <end position="166"/>
    </location>
</feature>
<protein>
    <recommendedName>
        <fullName evidence="3">YAG7-like dimerisation domain-containing protein</fullName>
    </recommendedName>
</protein>
<feature type="region of interest" description="Disordered" evidence="2">
    <location>
        <begin position="260"/>
        <end position="284"/>
    </location>
</feature>
<feature type="compositionally biased region" description="Polar residues" evidence="2">
    <location>
        <begin position="1"/>
        <end position="10"/>
    </location>
</feature>
<evidence type="ECO:0000313" key="4">
    <source>
        <dbReference type="EMBL" id="KAK4152899.1"/>
    </source>
</evidence>
<dbReference type="InterPro" id="IPR058602">
    <property type="entry name" value="YAG7_dimerisation_dom"/>
</dbReference>
<accession>A0AAN6VKN5</accession>
<dbReference type="Pfam" id="PF26434">
    <property type="entry name" value="YAG7_C"/>
    <property type="match status" value="1"/>
</dbReference>
<feature type="region of interest" description="Disordered" evidence="2">
    <location>
        <begin position="1"/>
        <end position="54"/>
    </location>
</feature>
<feature type="compositionally biased region" description="Polar residues" evidence="2">
    <location>
        <begin position="360"/>
        <end position="377"/>
    </location>
</feature>
<evidence type="ECO:0000259" key="3">
    <source>
        <dbReference type="Pfam" id="PF26434"/>
    </source>
</evidence>
<evidence type="ECO:0000256" key="1">
    <source>
        <dbReference type="SAM" id="Coils"/>
    </source>
</evidence>
<reference evidence="4" key="2">
    <citation type="submission" date="2023-05" db="EMBL/GenBank/DDBJ databases">
        <authorList>
            <consortium name="Lawrence Berkeley National Laboratory"/>
            <person name="Steindorff A."/>
            <person name="Hensen N."/>
            <person name="Bonometti L."/>
            <person name="Westerberg I."/>
            <person name="Brannstrom I.O."/>
            <person name="Guillou S."/>
            <person name="Cros-Aarteil S."/>
            <person name="Calhoun S."/>
            <person name="Haridas S."/>
            <person name="Kuo A."/>
            <person name="Mondo S."/>
            <person name="Pangilinan J."/>
            <person name="Riley R."/>
            <person name="Labutti K."/>
            <person name="Andreopoulos B."/>
            <person name="Lipzen A."/>
            <person name="Chen C."/>
            <person name="Yanf M."/>
            <person name="Daum C."/>
            <person name="Ng V."/>
            <person name="Clum A."/>
            <person name="Ohm R."/>
            <person name="Martin F."/>
            <person name="Silar P."/>
            <person name="Natvig D."/>
            <person name="Lalanne C."/>
            <person name="Gautier V."/>
            <person name="Ament-Velasquez S.L."/>
            <person name="Kruys A."/>
            <person name="Hutchinson M.I."/>
            <person name="Powell A.J."/>
            <person name="Barry K."/>
            <person name="Miller A.N."/>
            <person name="Grigoriev I.V."/>
            <person name="Debuchy R."/>
            <person name="Gladieux P."/>
            <person name="Thoren M.H."/>
            <person name="Johannesson H."/>
        </authorList>
    </citation>
    <scope>NUCLEOTIDE SEQUENCE</scope>
    <source>
        <strain evidence="4">CBS 538.74</strain>
    </source>
</reference>
<evidence type="ECO:0000256" key="2">
    <source>
        <dbReference type="SAM" id="MobiDB-lite"/>
    </source>
</evidence>
<comment type="caution">
    <text evidence="4">The sequence shown here is derived from an EMBL/GenBank/DDBJ whole genome shotgun (WGS) entry which is preliminary data.</text>
</comment>
<sequence length="456" mass="48005">MAASDIQNPPASVESKSAKKKKVKSARTESPAPVASTPELAGSVAGGEGQDDSDNAYIRDLQKSIRNITKKITNTAKIDAIIAEHSGKSLDELVSSKIINPDQKLAHVKKPALQAQLFQLEEQLAQHKKIDQDFRARLAEQEKALKEKFEADKADATAKLAEKAEADANTSLRNNFLILSQFLRLAAARRAEDADSTSDESMALEGVLLHIYSGDDSAVATMMKLVQGADEQTRSTSGETLQTTFGQVKQAAIAHAAPFTQTETASQSTDTEAAVESKQEPGTDLTVANAGLTEVDDGSATALTNGHPQEASSSNAAPSNTGVADDAANAAGESQWDTGNEMSTSQEWVDVRIPREPSETETGITATPAAPSNTQSWADDHPENEAATPAAAADDGFQSVPGRNRGNREGGHRGRGGYRGRGGFRGEGRGRGRGGPRGGPRGGMPQRPRQGGGDEA</sequence>
<dbReference type="EMBL" id="MU856958">
    <property type="protein sequence ID" value="KAK4152899.1"/>
    <property type="molecule type" value="Genomic_DNA"/>
</dbReference>
<feature type="region of interest" description="Disordered" evidence="2">
    <location>
        <begin position="298"/>
        <end position="456"/>
    </location>
</feature>
<reference evidence="4" key="1">
    <citation type="journal article" date="2023" name="Mol. Phylogenet. Evol.">
        <title>Genome-scale phylogeny and comparative genomics of the fungal order Sordariales.</title>
        <authorList>
            <person name="Hensen N."/>
            <person name="Bonometti L."/>
            <person name="Westerberg I."/>
            <person name="Brannstrom I.O."/>
            <person name="Guillou S."/>
            <person name="Cros-Aarteil S."/>
            <person name="Calhoun S."/>
            <person name="Haridas S."/>
            <person name="Kuo A."/>
            <person name="Mondo S."/>
            <person name="Pangilinan J."/>
            <person name="Riley R."/>
            <person name="LaButti K."/>
            <person name="Andreopoulos B."/>
            <person name="Lipzen A."/>
            <person name="Chen C."/>
            <person name="Yan M."/>
            <person name="Daum C."/>
            <person name="Ng V."/>
            <person name="Clum A."/>
            <person name="Steindorff A."/>
            <person name="Ohm R.A."/>
            <person name="Martin F."/>
            <person name="Silar P."/>
            <person name="Natvig D.O."/>
            <person name="Lalanne C."/>
            <person name="Gautier V."/>
            <person name="Ament-Velasquez S.L."/>
            <person name="Kruys A."/>
            <person name="Hutchinson M.I."/>
            <person name="Powell A.J."/>
            <person name="Barry K."/>
            <person name="Miller A.N."/>
            <person name="Grigoriev I.V."/>
            <person name="Debuchy R."/>
            <person name="Gladieux P."/>
            <person name="Hiltunen Thoren M."/>
            <person name="Johannesson H."/>
        </authorList>
    </citation>
    <scope>NUCLEOTIDE SEQUENCE</scope>
    <source>
        <strain evidence="4">CBS 538.74</strain>
    </source>
</reference>
<feature type="compositionally biased region" description="Polar residues" evidence="2">
    <location>
        <begin position="301"/>
        <end position="322"/>
    </location>
</feature>
<gene>
    <name evidence="4" type="ORF">C8A00DRAFT_15842</name>
</gene>
<dbReference type="AlphaFoldDB" id="A0AAN6VKN5"/>
<keyword evidence="5" id="KW-1185">Reference proteome</keyword>
<keyword evidence="1" id="KW-0175">Coiled coil</keyword>
<proteinExistence type="predicted"/>
<organism evidence="4 5">
    <name type="scientific">Chaetomidium leptoderma</name>
    <dbReference type="NCBI Taxonomy" id="669021"/>
    <lineage>
        <taxon>Eukaryota</taxon>
        <taxon>Fungi</taxon>
        <taxon>Dikarya</taxon>
        <taxon>Ascomycota</taxon>
        <taxon>Pezizomycotina</taxon>
        <taxon>Sordariomycetes</taxon>
        <taxon>Sordariomycetidae</taxon>
        <taxon>Sordariales</taxon>
        <taxon>Chaetomiaceae</taxon>
        <taxon>Chaetomidium</taxon>
    </lineage>
</organism>
<feature type="compositionally biased region" description="Gly residues" evidence="2">
    <location>
        <begin position="433"/>
        <end position="442"/>
    </location>
</feature>
<feature type="compositionally biased region" description="Basic and acidic residues" evidence="2">
    <location>
        <begin position="349"/>
        <end position="358"/>
    </location>
</feature>
<feature type="compositionally biased region" description="Polar residues" evidence="2">
    <location>
        <begin position="335"/>
        <end position="347"/>
    </location>
</feature>
<name>A0AAN6VKN5_9PEZI</name>
<feature type="compositionally biased region" description="Polar residues" evidence="2">
    <location>
        <begin position="260"/>
        <end position="271"/>
    </location>
</feature>
<feature type="domain" description="YAG7-like dimerisation" evidence="3">
    <location>
        <begin position="171"/>
        <end position="253"/>
    </location>
</feature>